<dbReference type="InterPro" id="IPR029787">
    <property type="entry name" value="Nucleotide_cyclase"/>
</dbReference>
<name>A0A4Y9IHS2_9BACT</name>
<feature type="domain" description="GGDEF" evidence="1">
    <location>
        <begin position="1"/>
        <end position="109"/>
    </location>
</feature>
<evidence type="ECO:0000259" key="1">
    <source>
        <dbReference type="PROSITE" id="PS50887"/>
    </source>
</evidence>
<dbReference type="InterPro" id="IPR043128">
    <property type="entry name" value="Rev_trsase/Diguanyl_cyclase"/>
</dbReference>
<organism evidence="2 3">
    <name type="scientific">Dysgonomonas mossii</name>
    <dbReference type="NCBI Taxonomy" id="163665"/>
    <lineage>
        <taxon>Bacteria</taxon>
        <taxon>Pseudomonadati</taxon>
        <taxon>Bacteroidota</taxon>
        <taxon>Bacteroidia</taxon>
        <taxon>Bacteroidales</taxon>
        <taxon>Dysgonomonadaceae</taxon>
        <taxon>Dysgonomonas</taxon>
    </lineage>
</organism>
<feature type="non-terminal residue" evidence="2">
    <location>
        <position position="137"/>
    </location>
</feature>
<proteinExistence type="predicted"/>
<dbReference type="SUPFAM" id="SSF55073">
    <property type="entry name" value="Nucleotide cyclase"/>
    <property type="match status" value="1"/>
</dbReference>
<dbReference type="CDD" id="cd01949">
    <property type="entry name" value="GGDEF"/>
    <property type="match status" value="1"/>
</dbReference>
<dbReference type="NCBIfam" id="TIGR00254">
    <property type="entry name" value="GGDEF"/>
    <property type="match status" value="1"/>
</dbReference>
<protein>
    <submittedName>
        <fullName evidence="2">GGDEF domain-containing protein</fullName>
    </submittedName>
</protein>
<evidence type="ECO:0000313" key="2">
    <source>
        <dbReference type="EMBL" id="TFU85331.1"/>
    </source>
</evidence>
<dbReference type="OrthoDB" id="1355702at2"/>
<reference evidence="2 3" key="1">
    <citation type="submission" date="2019-03" db="EMBL/GenBank/DDBJ databases">
        <title>Diversity of the mouse oral microbiome.</title>
        <authorList>
            <person name="Joseph S."/>
            <person name="Aduse-Opoku J."/>
            <person name="Curtis M."/>
            <person name="Wade W."/>
            <person name="Hashim A."/>
        </authorList>
    </citation>
    <scope>NUCLEOTIDE SEQUENCE [LARGE SCALE GENOMIC DNA]</scope>
    <source>
        <strain evidence="2 3">P11</strain>
    </source>
</reference>
<dbReference type="InterPro" id="IPR052163">
    <property type="entry name" value="DGC-Regulatory_Protein"/>
</dbReference>
<dbReference type="PANTHER" id="PTHR46663">
    <property type="entry name" value="DIGUANYLATE CYCLASE DGCT-RELATED"/>
    <property type="match status" value="1"/>
</dbReference>
<dbReference type="PANTHER" id="PTHR46663:SF2">
    <property type="entry name" value="GGDEF DOMAIN-CONTAINING PROTEIN"/>
    <property type="match status" value="1"/>
</dbReference>
<feature type="non-terminal residue" evidence="2">
    <location>
        <position position="1"/>
    </location>
</feature>
<dbReference type="Pfam" id="PF00990">
    <property type="entry name" value="GGDEF"/>
    <property type="match status" value="1"/>
</dbReference>
<sequence>DGLLHEVARRLQSVVRSADIVSRLGGDEFALILRWEIDDAALDHYGRRIVEMFKSPYSELGQPVALTCSVGIATFPEDAREMDALMGCADTAMYRAKELGKNRSVRFDASMNLVAARRRAIGQALRAELDTGSGLAP</sequence>
<comment type="caution">
    <text evidence="2">The sequence shown here is derived from an EMBL/GenBank/DDBJ whole genome shotgun (WGS) entry which is preliminary data.</text>
</comment>
<dbReference type="Proteomes" id="UP000298285">
    <property type="component" value="Unassembled WGS sequence"/>
</dbReference>
<dbReference type="PROSITE" id="PS50887">
    <property type="entry name" value="GGDEF"/>
    <property type="match status" value="1"/>
</dbReference>
<dbReference type="EMBL" id="SPPK01000096">
    <property type="protein sequence ID" value="TFU85331.1"/>
    <property type="molecule type" value="Genomic_DNA"/>
</dbReference>
<dbReference type="Gene3D" id="3.30.70.270">
    <property type="match status" value="1"/>
</dbReference>
<dbReference type="SMART" id="SM00267">
    <property type="entry name" value="GGDEF"/>
    <property type="match status" value="1"/>
</dbReference>
<gene>
    <name evidence="2" type="ORF">E4T88_17595</name>
</gene>
<evidence type="ECO:0000313" key="3">
    <source>
        <dbReference type="Proteomes" id="UP000298285"/>
    </source>
</evidence>
<accession>A0A4Y9IHS2</accession>
<dbReference type="InterPro" id="IPR000160">
    <property type="entry name" value="GGDEF_dom"/>
</dbReference>
<dbReference type="RefSeq" id="WP_135107588.1">
    <property type="nucleotide sequence ID" value="NZ_JADGKW010000096.1"/>
</dbReference>
<dbReference type="AlphaFoldDB" id="A0A4Y9IHS2"/>